<dbReference type="Proteomes" id="UP000593567">
    <property type="component" value="Unassembled WGS sequence"/>
</dbReference>
<dbReference type="AlphaFoldDB" id="A0A7J7J498"/>
<evidence type="ECO:0000256" key="1">
    <source>
        <dbReference type="SAM" id="MobiDB-lite"/>
    </source>
</evidence>
<gene>
    <name evidence="2" type="ORF">EB796_021479</name>
</gene>
<organism evidence="2 3">
    <name type="scientific">Bugula neritina</name>
    <name type="common">Brown bryozoan</name>
    <name type="synonym">Sertularia neritina</name>
    <dbReference type="NCBI Taxonomy" id="10212"/>
    <lineage>
        <taxon>Eukaryota</taxon>
        <taxon>Metazoa</taxon>
        <taxon>Spiralia</taxon>
        <taxon>Lophotrochozoa</taxon>
        <taxon>Bryozoa</taxon>
        <taxon>Gymnolaemata</taxon>
        <taxon>Cheilostomatida</taxon>
        <taxon>Flustrina</taxon>
        <taxon>Buguloidea</taxon>
        <taxon>Bugulidae</taxon>
        <taxon>Bugula</taxon>
    </lineage>
</organism>
<keyword evidence="3" id="KW-1185">Reference proteome</keyword>
<dbReference type="EMBL" id="VXIV02003185">
    <property type="protein sequence ID" value="KAF6020238.1"/>
    <property type="molecule type" value="Genomic_DNA"/>
</dbReference>
<sequence>MCEEHARTMMSELTNGNIPQPTPTPVPVASQGLTNGNINGFDSAADKAPAAKIVRWTEADKEIQKTSAAIGLSTGAPITNGYNTTSKQMDLSGMKFISLASPLNSSMIQKSATVLCPDGKEDSNTKSIVLQSRLPIRATLHKQKQIPGRFFPSPSYTEFQRDVLESRPTPRRIIKKFKPKNGADNSQLFPTGSPVKPRTANDRSMWVANHVYSRGSQGVGNTDRGLILAPDIDASLNSARQYSIPATTSFHDGNNDTFITGSSKMLHSKDSVSSNDVQQNRTVQMPR</sequence>
<feature type="region of interest" description="Disordered" evidence="1">
    <location>
        <begin position="265"/>
        <end position="287"/>
    </location>
</feature>
<feature type="region of interest" description="Disordered" evidence="1">
    <location>
        <begin position="180"/>
        <end position="200"/>
    </location>
</feature>
<name>A0A7J7J498_BUGNE</name>
<protein>
    <submittedName>
        <fullName evidence="2">Uncharacterized protein</fullName>
    </submittedName>
</protein>
<evidence type="ECO:0000313" key="2">
    <source>
        <dbReference type="EMBL" id="KAF6020238.1"/>
    </source>
</evidence>
<feature type="region of interest" description="Disordered" evidence="1">
    <location>
        <begin position="1"/>
        <end position="23"/>
    </location>
</feature>
<accession>A0A7J7J498</accession>
<evidence type="ECO:0000313" key="3">
    <source>
        <dbReference type="Proteomes" id="UP000593567"/>
    </source>
</evidence>
<reference evidence="2" key="1">
    <citation type="submission" date="2020-06" db="EMBL/GenBank/DDBJ databases">
        <title>Draft genome of Bugula neritina, a colonial animal packing powerful symbionts and potential medicines.</title>
        <authorList>
            <person name="Rayko M."/>
        </authorList>
    </citation>
    <scope>NUCLEOTIDE SEQUENCE [LARGE SCALE GENOMIC DNA]</scope>
    <source>
        <strain evidence="2">Kwan_BN1</strain>
    </source>
</reference>
<comment type="caution">
    <text evidence="2">The sequence shown here is derived from an EMBL/GenBank/DDBJ whole genome shotgun (WGS) entry which is preliminary data.</text>
</comment>
<proteinExistence type="predicted"/>